<accession>A0A8R1HM79</accession>
<evidence type="ECO:0000313" key="2">
    <source>
        <dbReference type="EnsemblMetazoa" id="CJA05836.1"/>
    </source>
</evidence>
<keyword evidence="3" id="KW-1185">Reference proteome</keyword>
<feature type="region of interest" description="Disordered" evidence="1">
    <location>
        <begin position="1"/>
        <end position="26"/>
    </location>
</feature>
<sequence>MNGMENETLTKPGKTKPGKKMDKTGEEASPVFATAARCFVLELLKIQEKVQQYKTIRYILRTLFEKNSVDTVNEAEEWLLDGLIQSPATTSSDDIINIVDRMADDVTRHLECAIADLPKHRKAACVMVTNDLLHEDLKGNKKMCNHLSKSGVPRILCDELLAIKFDWNVVATALKKEAGAAGTVAASLAENLFNYNLFVAILTFFTRYATSESGWNVLSELAVTEILAEMPVLTEPPKELFLKPQSVKTKGTAAHAYANALDLALHVCKQMCTKTKWKKLSLKVLAFIQRLGEVFQQLMRAEVNCDCLETAKAIVYEISINDESIIGAIDGDHVLRQLKKAEEAKSVKSNARKQFINVNSSFAAPRQLFSTLQPV</sequence>
<name>A0A8R1HM79_CAEJA</name>
<dbReference type="AlphaFoldDB" id="A0A8R1HM79"/>
<proteinExistence type="predicted"/>
<organism evidence="2 3">
    <name type="scientific">Caenorhabditis japonica</name>
    <dbReference type="NCBI Taxonomy" id="281687"/>
    <lineage>
        <taxon>Eukaryota</taxon>
        <taxon>Metazoa</taxon>
        <taxon>Ecdysozoa</taxon>
        <taxon>Nematoda</taxon>
        <taxon>Chromadorea</taxon>
        <taxon>Rhabditida</taxon>
        <taxon>Rhabditina</taxon>
        <taxon>Rhabditomorpha</taxon>
        <taxon>Rhabditoidea</taxon>
        <taxon>Rhabditidae</taxon>
        <taxon>Peloderinae</taxon>
        <taxon>Caenorhabditis</taxon>
    </lineage>
</organism>
<reference evidence="2" key="2">
    <citation type="submission" date="2022-06" db="UniProtKB">
        <authorList>
            <consortium name="EnsemblMetazoa"/>
        </authorList>
    </citation>
    <scope>IDENTIFICATION</scope>
    <source>
        <strain evidence="2">DF5081</strain>
    </source>
</reference>
<evidence type="ECO:0000313" key="3">
    <source>
        <dbReference type="Proteomes" id="UP000005237"/>
    </source>
</evidence>
<protein>
    <submittedName>
        <fullName evidence="2">Uncharacterized protein</fullName>
    </submittedName>
</protein>
<evidence type="ECO:0000256" key="1">
    <source>
        <dbReference type="SAM" id="MobiDB-lite"/>
    </source>
</evidence>
<dbReference type="EnsemblMetazoa" id="CJA05836.1">
    <property type="protein sequence ID" value="CJA05836.1"/>
    <property type="gene ID" value="WBGene00125040"/>
</dbReference>
<dbReference type="Proteomes" id="UP000005237">
    <property type="component" value="Unassembled WGS sequence"/>
</dbReference>
<reference evidence="3" key="1">
    <citation type="submission" date="2010-08" db="EMBL/GenBank/DDBJ databases">
        <authorList>
            <consortium name="Caenorhabditis japonica Sequencing Consortium"/>
            <person name="Wilson R.K."/>
        </authorList>
    </citation>
    <scope>NUCLEOTIDE SEQUENCE [LARGE SCALE GENOMIC DNA]</scope>
    <source>
        <strain evidence="3">DF5081</strain>
    </source>
</reference>